<dbReference type="SUPFAM" id="SSF82171">
    <property type="entry name" value="DPP6 N-terminal domain-like"/>
    <property type="match status" value="1"/>
</dbReference>
<dbReference type="EMBL" id="JBHTBW010000020">
    <property type="protein sequence ID" value="MFC7441141.1"/>
    <property type="molecule type" value="Genomic_DNA"/>
</dbReference>
<dbReference type="Proteomes" id="UP001596500">
    <property type="component" value="Unassembled WGS sequence"/>
</dbReference>
<dbReference type="RefSeq" id="WP_379864433.1">
    <property type="nucleotide sequence ID" value="NZ_JBHTBW010000020.1"/>
</dbReference>
<gene>
    <name evidence="1" type="ORF">ACFQNG_08230</name>
</gene>
<reference evidence="2" key="1">
    <citation type="journal article" date="2019" name="Int. J. Syst. Evol. Microbiol.">
        <title>The Global Catalogue of Microorganisms (GCM) 10K type strain sequencing project: providing services to taxonomists for standard genome sequencing and annotation.</title>
        <authorList>
            <consortium name="The Broad Institute Genomics Platform"/>
            <consortium name="The Broad Institute Genome Sequencing Center for Infectious Disease"/>
            <person name="Wu L."/>
            <person name="Ma J."/>
        </authorList>
    </citation>
    <scope>NUCLEOTIDE SEQUENCE [LARGE SCALE GENOMIC DNA]</scope>
    <source>
        <strain evidence="2">CGMCC 1.12942</strain>
    </source>
</reference>
<name>A0ABW2RK41_9BACL</name>
<keyword evidence="2" id="KW-1185">Reference proteome</keyword>
<evidence type="ECO:0000313" key="1">
    <source>
        <dbReference type="EMBL" id="MFC7441141.1"/>
    </source>
</evidence>
<proteinExistence type="predicted"/>
<dbReference type="InterPro" id="IPR015943">
    <property type="entry name" value="WD40/YVTN_repeat-like_dom_sf"/>
</dbReference>
<dbReference type="Gene3D" id="2.130.10.10">
    <property type="entry name" value="YVTN repeat-like/Quinoprotein amine dehydrogenase"/>
    <property type="match status" value="1"/>
</dbReference>
<protein>
    <recommendedName>
        <fullName evidence="3">WD40 repeat domain-containing protein</fullName>
    </recommendedName>
</protein>
<evidence type="ECO:0000313" key="2">
    <source>
        <dbReference type="Proteomes" id="UP001596500"/>
    </source>
</evidence>
<comment type="caution">
    <text evidence="1">The sequence shown here is derived from an EMBL/GenBank/DDBJ whole genome shotgun (WGS) entry which is preliminary data.</text>
</comment>
<organism evidence="1 2">
    <name type="scientific">Laceyella putida</name>
    <dbReference type="NCBI Taxonomy" id="110101"/>
    <lineage>
        <taxon>Bacteria</taxon>
        <taxon>Bacillati</taxon>
        <taxon>Bacillota</taxon>
        <taxon>Bacilli</taxon>
        <taxon>Bacillales</taxon>
        <taxon>Thermoactinomycetaceae</taxon>
        <taxon>Laceyella</taxon>
    </lineage>
</organism>
<evidence type="ECO:0008006" key="3">
    <source>
        <dbReference type="Google" id="ProtNLM"/>
    </source>
</evidence>
<accession>A0ABW2RK41</accession>
<sequence>MKTNDTEKCLSSPSGLEPGEWCEHIRLPKMVRLHPIKDELFVITESGKLARWRYTPALTFVDGLETSDINDLTFSSDGQWFAVSAPALRSIDIRSTEDLSLLRQIRNAFTNGEYMFSMCLDQDGSWLVIDSCRKPGELDEEEGLAWIHLQTGEAHARTWPEMDYVDPEELGYGHICQMALSPDQKRLAVNEWKEGSAVIHIFPSLLKGHQRTGSLEERQLSQFAWVDINSNVSDLCFHPDSTCLVCFKTTSMDGWKYDHWRYPSVGAGWVGELITISATRREELWRVPIDSRLTGWERGILEGHYAPHGYAGKVLAGETEVVCTTPNGQLLFFDMKTGEFQRKLKVNGNHIYAIGLHKDGDKIRVATDRELQVIEWK</sequence>